<organism evidence="1 2">
    <name type="scientific">Chitinophaga oryziterrae</name>
    <dbReference type="NCBI Taxonomy" id="1031224"/>
    <lineage>
        <taxon>Bacteria</taxon>
        <taxon>Pseudomonadati</taxon>
        <taxon>Bacteroidota</taxon>
        <taxon>Chitinophagia</taxon>
        <taxon>Chitinophagales</taxon>
        <taxon>Chitinophagaceae</taxon>
        <taxon>Chitinophaga</taxon>
    </lineage>
</organism>
<dbReference type="EMBL" id="WRXO01000012">
    <property type="protein sequence ID" value="MVT44625.1"/>
    <property type="molecule type" value="Genomic_DNA"/>
</dbReference>
<dbReference type="SUPFAM" id="SSF56399">
    <property type="entry name" value="ADP-ribosylation"/>
    <property type="match status" value="1"/>
</dbReference>
<accession>A0A6N8JH47</accession>
<dbReference type="RefSeq" id="WP_157303415.1">
    <property type="nucleotide sequence ID" value="NZ_BAAAZB010000018.1"/>
</dbReference>
<evidence type="ECO:0000313" key="1">
    <source>
        <dbReference type="EMBL" id="MVT44625.1"/>
    </source>
</evidence>
<dbReference type="Proteomes" id="UP000468388">
    <property type="component" value="Unassembled WGS sequence"/>
</dbReference>
<sequence length="221" mass="25569">MYDVRPNLIIGFHGCDKATRDALVNNPDAIKISQEPFDWLGHGMYFWENNYERALDWAEAKRNRGKINDPAVVGATINLGLCFDMLDSKYIKMLPPYYNLMEADYSKSNKTLPKNVDAPKDVYKDKVLRELDCSVIEYMHSEIYSDIQNDIQKRGSTDIKLFDSVRGVFTEGGPVFLGAGILEKNHIQICIRNLNCIKGFFIPRQEKDYLEWHRDNYQQTA</sequence>
<evidence type="ECO:0000313" key="2">
    <source>
        <dbReference type="Proteomes" id="UP000468388"/>
    </source>
</evidence>
<reference evidence="1 2" key="1">
    <citation type="submission" date="2019-12" db="EMBL/GenBank/DDBJ databases">
        <title>The draft genomic sequence of strain Chitinophaga oryziterrae JCM 16595.</title>
        <authorList>
            <person name="Zhang X."/>
        </authorList>
    </citation>
    <scope>NUCLEOTIDE SEQUENCE [LARGE SCALE GENOMIC DNA]</scope>
    <source>
        <strain evidence="1 2">JCM 16595</strain>
    </source>
</reference>
<dbReference type="OrthoDB" id="9800843at2"/>
<comment type="caution">
    <text evidence="1">The sequence shown here is derived from an EMBL/GenBank/DDBJ whole genome shotgun (WGS) entry which is preliminary data.</text>
</comment>
<gene>
    <name evidence="1" type="ORF">GO495_28795</name>
</gene>
<dbReference type="AlphaFoldDB" id="A0A6N8JH47"/>
<protein>
    <submittedName>
        <fullName evidence="1">Uncharacterized protein</fullName>
    </submittedName>
</protein>
<proteinExistence type="predicted"/>
<keyword evidence="2" id="KW-1185">Reference proteome</keyword>
<name>A0A6N8JH47_9BACT</name>